<accession>A0A975U498</accession>
<keyword evidence="1" id="KW-0732">Signal</keyword>
<dbReference type="InterPro" id="IPR018389">
    <property type="entry name" value="DctP_fam"/>
</dbReference>
<dbReference type="PANTHER" id="PTHR33376:SF15">
    <property type="entry name" value="BLL6794 PROTEIN"/>
    <property type="match status" value="1"/>
</dbReference>
<evidence type="ECO:0000313" key="2">
    <source>
        <dbReference type="EMBL" id="QXM25098.1"/>
    </source>
</evidence>
<proteinExistence type="predicted"/>
<dbReference type="CDD" id="cd13665">
    <property type="entry name" value="PBP2_TRAP_Dctp3_4"/>
    <property type="match status" value="1"/>
</dbReference>
<evidence type="ECO:0000256" key="1">
    <source>
        <dbReference type="SAM" id="SignalP"/>
    </source>
</evidence>
<feature type="chain" id="PRO_5037516471" evidence="1">
    <location>
        <begin position="25"/>
        <end position="343"/>
    </location>
</feature>
<dbReference type="AlphaFoldDB" id="A0A975U498"/>
<reference evidence="2" key="1">
    <citation type="submission" date="2021-06" db="EMBL/GenBank/DDBJ databases">
        <title>Elioraea tepida, sp. nov., a moderately thermophilic aerobic anoxygenic phototrophic bacterium isolated from an alkaline siliceous hot spring mat community in Yellowstone National Park, WY, USA.</title>
        <authorList>
            <person name="Saini M.K."/>
            <person name="Yoshida S."/>
            <person name="Sebastian A."/>
            <person name="Hirose S."/>
            <person name="Hara E."/>
            <person name="Tamaki H."/>
            <person name="Soulier N.T."/>
            <person name="Albert I."/>
            <person name="Hanada S."/>
            <person name="Bryant D.A."/>
            <person name="Tank M."/>
        </authorList>
    </citation>
    <scope>NUCLEOTIDE SEQUENCE</scope>
    <source>
        <strain evidence="2">MS-P2</strain>
    </source>
</reference>
<protein>
    <submittedName>
        <fullName evidence="2">TRAP transporter substrate-binding protein</fullName>
    </submittedName>
</protein>
<dbReference type="GO" id="GO:0055085">
    <property type="term" value="P:transmembrane transport"/>
    <property type="evidence" value="ECO:0007669"/>
    <property type="project" value="InterPro"/>
</dbReference>
<organism evidence="2 3">
    <name type="scientific">Elioraea tepida</name>
    <dbReference type="NCBI Taxonomy" id="2843330"/>
    <lineage>
        <taxon>Bacteria</taxon>
        <taxon>Pseudomonadati</taxon>
        <taxon>Pseudomonadota</taxon>
        <taxon>Alphaproteobacteria</taxon>
        <taxon>Acetobacterales</taxon>
        <taxon>Elioraeaceae</taxon>
        <taxon>Elioraea</taxon>
    </lineage>
</organism>
<sequence>MYRRTLLASALAAPAVLPSTRASAQTFTFRLHSFSSPTALDHTMHLDRWAETVGRESGGRIKVEVYPALQLGGQARDLVQQAEDGVVDIIWTVAGFSPGRFPGTEGLELPFVNTGTSATMSPAAMEFAEKHLADTEYRAFKIICIHSTDRSVVHTTRRPIRTLEDFRGLRIRVAGRFIGETVSAFGATPVGIPLPGVYEALARGQVDGMMINWAITLPYRFFEVAKYHTDTAVFQGMLLTLMNRRSYERLPPDLRAVIDANSGINYAKKMGEIWDSQTAPAIAANRDAPGNEIITISPQERARWVAAAQPVYQTWIREMNRLGRPGQQMFDDLMAITAKYGRA</sequence>
<dbReference type="Pfam" id="PF03480">
    <property type="entry name" value="DctP"/>
    <property type="match status" value="1"/>
</dbReference>
<gene>
    <name evidence="2" type="ORF">KO353_02265</name>
</gene>
<dbReference type="KEGG" id="elio:KO353_02265"/>
<dbReference type="RefSeq" id="WP_218286154.1">
    <property type="nucleotide sequence ID" value="NZ_CP076448.1"/>
</dbReference>
<evidence type="ECO:0000313" key="3">
    <source>
        <dbReference type="Proteomes" id="UP000694001"/>
    </source>
</evidence>
<dbReference type="NCBIfam" id="NF037995">
    <property type="entry name" value="TRAP_S1"/>
    <property type="match status" value="1"/>
</dbReference>
<dbReference type="Proteomes" id="UP000694001">
    <property type="component" value="Chromosome"/>
</dbReference>
<keyword evidence="3" id="KW-1185">Reference proteome</keyword>
<dbReference type="EMBL" id="CP076448">
    <property type="protein sequence ID" value="QXM25098.1"/>
    <property type="molecule type" value="Genomic_DNA"/>
</dbReference>
<feature type="signal peptide" evidence="1">
    <location>
        <begin position="1"/>
        <end position="24"/>
    </location>
</feature>
<dbReference type="PANTHER" id="PTHR33376">
    <property type="match status" value="1"/>
</dbReference>
<name>A0A975U498_9PROT</name>